<feature type="compositionally biased region" description="Polar residues" evidence="1">
    <location>
        <begin position="65"/>
        <end position="80"/>
    </location>
</feature>
<dbReference type="EMBL" id="CP014584">
    <property type="protein sequence ID" value="ANZ74727.1"/>
    <property type="molecule type" value="Genomic_DNA"/>
</dbReference>
<keyword evidence="2" id="KW-0472">Membrane</keyword>
<feature type="region of interest" description="Disordered" evidence="1">
    <location>
        <begin position="56"/>
        <end position="80"/>
    </location>
</feature>
<dbReference type="PANTHER" id="PTHR28187:SF1">
    <property type="entry name" value="PROTEIN RCR1-RELATED"/>
    <property type="match status" value="1"/>
</dbReference>
<gene>
    <name evidence="3" type="primary">RCR2</name>
    <name evidence="3" type="ORF">ATY40_BA7500889</name>
</gene>
<evidence type="ECO:0000256" key="1">
    <source>
        <dbReference type="SAM" id="MobiDB-lite"/>
    </source>
</evidence>
<keyword evidence="2" id="KW-0812">Transmembrane</keyword>
<feature type="compositionally biased region" description="Polar residues" evidence="1">
    <location>
        <begin position="144"/>
        <end position="153"/>
    </location>
</feature>
<evidence type="ECO:0000256" key="2">
    <source>
        <dbReference type="SAM" id="Phobius"/>
    </source>
</evidence>
<protein>
    <submittedName>
        <fullName evidence="3">BA75_00889T0</fullName>
    </submittedName>
</protein>
<accession>A0A1B2J9J2</accession>
<organism evidence="3 4">
    <name type="scientific">Komagataella pastoris</name>
    <name type="common">Yeast</name>
    <name type="synonym">Pichia pastoris</name>
    <dbReference type="NCBI Taxonomy" id="4922"/>
    <lineage>
        <taxon>Eukaryota</taxon>
        <taxon>Fungi</taxon>
        <taxon>Dikarya</taxon>
        <taxon>Ascomycota</taxon>
        <taxon>Saccharomycotina</taxon>
        <taxon>Pichiomycetes</taxon>
        <taxon>Pichiales</taxon>
        <taxon>Pichiaceae</taxon>
        <taxon>Komagataella</taxon>
    </lineage>
</organism>
<dbReference type="Pfam" id="PF12273">
    <property type="entry name" value="RCR"/>
    <property type="match status" value="1"/>
</dbReference>
<keyword evidence="2" id="KW-1133">Transmembrane helix</keyword>
<feature type="compositionally biased region" description="Polar residues" evidence="1">
    <location>
        <begin position="119"/>
        <end position="129"/>
    </location>
</feature>
<evidence type="ECO:0000313" key="3">
    <source>
        <dbReference type="EMBL" id="ANZ74727.1"/>
    </source>
</evidence>
<dbReference type="OrthoDB" id="3980689at2759"/>
<reference evidence="3 4" key="1">
    <citation type="submission" date="2016-02" db="EMBL/GenBank/DDBJ databases">
        <title>Comparative genomic and transcriptomic foundation for Pichia pastoris.</title>
        <authorList>
            <person name="Love K.R."/>
            <person name="Shah K.A."/>
            <person name="Whittaker C.A."/>
            <person name="Wu J."/>
            <person name="Bartlett M.C."/>
            <person name="Ma D."/>
            <person name="Leeson R.L."/>
            <person name="Priest M."/>
            <person name="Young S.K."/>
            <person name="Love J.C."/>
        </authorList>
    </citation>
    <scope>NUCLEOTIDE SEQUENCE [LARGE SCALE GENOMIC DNA]</scope>
    <source>
        <strain evidence="3 4">ATCC 28485</strain>
    </source>
</reference>
<dbReference type="PANTHER" id="PTHR28187">
    <property type="entry name" value="PROTEIN RCR1-RELATED"/>
    <property type="match status" value="1"/>
</dbReference>
<dbReference type="InterPro" id="IPR020999">
    <property type="entry name" value="Chitin_synth_reg_RCR"/>
</dbReference>
<evidence type="ECO:0000313" key="4">
    <source>
        <dbReference type="Proteomes" id="UP000094565"/>
    </source>
</evidence>
<dbReference type="AlphaFoldDB" id="A0A1B2J9J2"/>
<feature type="region of interest" description="Disordered" evidence="1">
    <location>
        <begin position="119"/>
        <end position="215"/>
    </location>
</feature>
<dbReference type="Proteomes" id="UP000094565">
    <property type="component" value="Chromosome 1"/>
</dbReference>
<feature type="compositionally biased region" description="Pro residues" evidence="1">
    <location>
        <begin position="202"/>
        <end position="215"/>
    </location>
</feature>
<proteinExistence type="predicted"/>
<sequence>MASINLNKRWIVSNGWSNSNARWAFFALFIVFIIGFLLLMCRTNLRRMRRGQKPVRGTAWLTPPSYGQSQQQYNTGGINDSVPVYSSQARAEDAGFYDAEGVFHYNPHYVPAKPMATAATGSTNTQTYPPQAYHTPGTYDEFESTPNRPTQTPSDDDFDYTRPSHPPPASSNLNTPSDTDRFYETTGEGTSSSNIDEELPGYQPPSNPPPAARKN</sequence>
<dbReference type="GO" id="GO:0016192">
    <property type="term" value="P:vesicle-mediated transport"/>
    <property type="evidence" value="ECO:0007669"/>
    <property type="project" value="TreeGrafter"/>
</dbReference>
<name>A0A1B2J9J2_PICPA</name>
<feature type="transmembrane region" description="Helical" evidence="2">
    <location>
        <begin position="23"/>
        <end position="41"/>
    </location>
</feature>
<keyword evidence="4" id="KW-1185">Reference proteome</keyword>